<keyword evidence="9 10" id="KW-0511">Multifunctional enzyme</keyword>
<keyword evidence="3 10" id="KW-0547">Nucleotide-binding</keyword>
<organism evidence="13 14">
    <name type="scientific">Mycobacterium asiaticum</name>
    <dbReference type="NCBI Taxonomy" id="1790"/>
    <lineage>
        <taxon>Bacteria</taxon>
        <taxon>Bacillati</taxon>
        <taxon>Actinomycetota</taxon>
        <taxon>Actinomycetes</taxon>
        <taxon>Mycobacteriales</taxon>
        <taxon>Mycobacteriaceae</taxon>
        <taxon>Mycobacterium</taxon>
    </lineage>
</organism>
<feature type="binding site" evidence="10">
    <location>
        <position position="115"/>
    </location>
    <ligand>
        <name>a divalent metal cation</name>
        <dbReference type="ChEBI" id="CHEBI:60240"/>
        <label>1</label>
    </ligand>
</feature>
<comment type="similarity">
    <text evidence="10">In the N-terminal section; belongs to the CofE family.</text>
</comment>
<comment type="catalytic activity">
    <reaction evidence="10">
        <text>oxidized coenzyme F420-1 + GTP + L-glutamate = oxidized coenzyme F420-2 + GDP + phosphate + H(+)</text>
        <dbReference type="Rhea" id="RHEA:30523"/>
        <dbReference type="ChEBI" id="CHEBI:15378"/>
        <dbReference type="ChEBI" id="CHEBI:29985"/>
        <dbReference type="ChEBI" id="CHEBI:37565"/>
        <dbReference type="ChEBI" id="CHEBI:43474"/>
        <dbReference type="ChEBI" id="CHEBI:57922"/>
        <dbReference type="ChEBI" id="CHEBI:58189"/>
        <dbReference type="ChEBI" id="CHEBI:59920"/>
        <dbReference type="EC" id="6.3.2.34"/>
    </reaction>
</comment>
<comment type="catalytic activity">
    <reaction evidence="10">
        <text>oxidized coenzyme F420-0 + GTP + L-glutamate = oxidized coenzyme F420-1 + GDP + phosphate + H(+)</text>
        <dbReference type="Rhea" id="RHEA:30555"/>
        <dbReference type="ChEBI" id="CHEBI:15378"/>
        <dbReference type="ChEBI" id="CHEBI:29985"/>
        <dbReference type="ChEBI" id="CHEBI:37565"/>
        <dbReference type="ChEBI" id="CHEBI:43474"/>
        <dbReference type="ChEBI" id="CHEBI:58189"/>
        <dbReference type="ChEBI" id="CHEBI:59907"/>
        <dbReference type="ChEBI" id="CHEBI:59920"/>
        <dbReference type="EC" id="6.3.2.31"/>
    </reaction>
</comment>
<feature type="region of interest" description="Coenzyme F420:L-glutamate ligase" evidence="10">
    <location>
        <begin position="1"/>
        <end position="250"/>
    </location>
</feature>
<dbReference type="UniPathway" id="UPA00071"/>
<proteinExistence type="inferred from homology"/>
<dbReference type="NCBIfam" id="TIGR01916">
    <property type="entry name" value="F420_cofE"/>
    <property type="match status" value="1"/>
</dbReference>
<dbReference type="RefSeq" id="WP_065160631.1">
    <property type="nucleotide sequence ID" value="NZ_LZLQ01000134.1"/>
</dbReference>
<dbReference type="SUPFAM" id="SSF144010">
    <property type="entry name" value="CofE-like"/>
    <property type="match status" value="1"/>
</dbReference>
<dbReference type="NCBIfam" id="NF009810">
    <property type="entry name" value="PRK13294.1"/>
    <property type="match status" value="1"/>
</dbReference>
<dbReference type="EC" id="6.3.2.34" evidence="10"/>
<feature type="binding site" evidence="10">
    <location>
        <begin position="266"/>
        <end position="270"/>
    </location>
    <ligand>
        <name>FMN</name>
        <dbReference type="ChEBI" id="CHEBI:58210"/>
    </ligand>
</feature>
<dbReference type="GO" id="GO:0052645">
    <property type="term" value="P:F420-0 metabolic process"/>
    <property type="evidence" value="ECO:0007669"/>
    <property type="project" value="UniProtKB-UniRule"/>
</dbReference>
<evidence type="ECO:0000259" key="11">
    <source>
        <dbReference type="Pfam" id="PF00881"/>
    </source>
</evidence>
<dbReference type="HAMAP" id="MF_01259">
    <property type="entry name" value="F420_ligase_FbiB"/>
    <property type="match status" value="1"/>
</dbReference>
<comment type="catalytic activity">
    <reaction evidence="10">
        <text>oxidized coenzyme F420-0 + FMN + H(+) = dehydro coenzyme F420-0 + FMNH2</text>
        <dbReference type="Rhea" id="RHEA:60360"/>
        <dbReference type="ChEBI" id="CHEBI:15378"/>
        <dbReference type="ChEBI" id="CHEBI:57618"/>
        <dbReference type="ChEBI" id="CHEBI:58210"/>
        <dbReference type="ChEBI" id="CHEBI:59907"/>
        <dbReference type="ChEBI" id="CHEBI:143705"/>
        <dbReference type="EC" id="1.3.8.17"/>
    </reaction>
</comment>
<dbReference type="GO" id="GO:0052618">
    <property type="term" value="F:coenzyme F420-0:L-glutamate ligase activity"/>
    <property type="evidence" value="ECO:0007669"/>
    <property type="project" value="UniProtKB-UniRule"/>
</dbReference>
<feature type="binding site" evidence="10">
    <location>
        <position position="156"/>
    </location>
    <ligand>
        <name>a divalent metal cation</name>
        <dbReference type="ChEBI" id="CHEBI:60240"/>
        <label>1</label>
    </ligand>
</feature>
<dbReference type="InterPro" id="IPR000415">
    <property type="entry name" value="Nitroreductase-like"/>
</dbReference>
<feature type="binding site" evidence="10">
    <location>
        <position position="326"/>
    </location>
    <ligand>
        <name>coenzyme F420-(gamma-Glu)n</name>
        <dbReference type="ChEBI" id="CHEBI:133980"/>
    </ligand>
</feature>
<comment type="cofactor">
    <cofactor evidence="10">
        <name>Mg(2+)</name>
        <dbReference type="ChEBI" id="CHEBI:18420"/>
    </cofactor>
    <cofactor evidence="10">
        <name>Mn(2+)</name>
        <dbReference type="ChEBI" id="CHEBI:29035"/>
    </cofactor>
    <text evidence="10">Binds 2 divalent metal cations per subunit. The ions could be magnesium and/or manganese.</text>
</comment>
<feature type="binding site" evidence="10">
    <location>
        <position position="442"/>
    </location>
    <ligand>
        <name>FMN</name>
        <dbReference type="ChEBI" id="CHEBI:58210"/>
    </ligand>
</feature>
<dbReference type="InterPro" id="IPR029479">
    <property type="entry name" value="Nitroreductase"/>
</dbReference>
<dbReference type="FunFam" id="3.40.109.10:FF:000009">
    <property type="entry name" value="Coenzyme F420:L-glutamate ligase"/>
    <property type="match status" value="1"/>
</dbReference>
<dbReference type="PANTHER" id="PTHR47917">
    <property type="match status" value="1"/>
</dbReference>
<protein>
    <recommendedName>
        <fullName evidence="10">Bifunctional F420 biosynthesis protein FbiB</fullName>
    </recommendedName>
    <domain>
        <recommendedName>
            <fullName evidence="10">Coenzyme F420:L-glutamate ligase</fullName>
            <ecNumber evidence="10">6.3.2.31</ecNumber>
            <ecNumber evidence="10">6.3.2.34</ecNumber>
        </recommendedName>
        <alternativeName>
            <fullName evidence="10">Coenzyme F420-0:L-glutamate ligase</fullName>
        </alternativeName>
        <alternativeName>
            <fullName evidence="10">Coenzyme F420-1:gamma-L-glutamate ligase</fullName>
        </alternativeName>
    </domain>
    <domain>
        <recommendedName>
            <fullName evidence="10">Dehydro-coenzyme F420-0 reductase</fullName>
            <ecNumber evidence="10">1.3.8.17</ecNumber>
        </recommendedName>
    </domain>
</protein>
<feature type="binding site" evidence="10">
    <location>
        <position position="56"/>
    </location>
    <ligand>
        <name>GTP</name>
        <dbReference type="ChEBI" id="CHEBI:37565"/>
    </ligand>
</feature>
<evidence type="ECO:0000259" key="12">
    <source>
        <dbReference type="Pfam" id="PF01996"/>
    </source>
</evidence>
<dbReference type="GO" id="GO:0005525">
    <property type="term" value="F:GTP binding"/>
    <property type="evidence" value="ECO:0007669"/>
    <property type="project" value="UniProtKB-KW"/>
</dbReference>
<dbReference type="OrthoDB" id="9788295at2"/>
<dbReference type="NCBIfam" id="TIGR03553">
    <property type="entry name" value="F420_FbiB_CTERM"/>
    <property type="match status" value="1"/>
</dbReference>
<dbReference type="InterPro" id="IPR023661">
    <property type="entry name" value="FbiB"/>
</dbReference>
<feature type="binding site" evidence="10">
    <location>
        <position position="118"/>
    </location>
    <ligand>
        <name>GTP</name>
        <dbReference type="ChEBI" id="CHEBI:37565"/>
    </ligand>
</feature>
<feature type="binding site" evidence="10">
    <location>
        <begin position="26"/>
        <end position="29"/>
    </location>
    <ligand>
        <name>GTP</name>
        <dbReference type="ChEBI" id="CHEBI:37565"/>
    </ligand>
</feature>
<dbReference type="Proteomes" id="UP000093629">
    <property type="component" value="Unassembled WGS sequence"/>
</dbReference>
<keyword evidence="14" id="KW-1185">Reference proteome</keyword>
<dbReference type="GO" id="GO:0052890">
    <property type="term" value="F:oxidoreductase activity, acting on the CH-CH group of donors, with a flavin as acceptor"/>
    <property type="evidence" value="ECO:0007669"/>
    <property type="project" value="UniProtKB-UniRule"/>
</dbReference>
<dbReference type="EC" id="1.3.8.17" evidence="10"/>
<evidence type="ECO:0000256" key="3">
    <source>
        <dbReference type="ARBA" id="ARBA00022741"/>
    </source>
</evidence>
<comment type="pathway">
    <text evidence="10">Cofactor biosynthesis; coenzyme F420 biosynthesis.</text>
</comment>
<dbReference type="GO" id="GO:0052619">
    <property type="term" value="F:coenzyme F420-1:gamma-L-glutamate ligase activity"/>
    <property type="evidence" value="ECO:0007669"/>
    <property type="project" value="UniProtKB-UniRule"/>
</dbReference>
<comment type="catalytic activity">
    <reaction evidence="10">
        <text>oxidized coenzyme F420-(gamma-L-Glu)(n) + GTP + L-glutamate = oxidized coenzyme F420-(gamma-L-Glu)(n+1) + GDP + phosphate + H(+)</text>
        <dbReference type="Rhea" id="RHEA:51236"/>
        <dbReference type="Rhea" id="RHEA-COMP:12939"/>
        <dbReference type="Rhea" id="RHEA-COMP:12940"/>
        <dbReference type="ChEBI" id="CHEBI:15378"/>
        <dbReference type="ChEBI" id="CHEBI:29985"/>
        <dbReference type="ChEBI" id="CHEBI:37565"/>
        <dbReference type="ChEBI" id="CHEBI:43474"/>
        <dbReference type="ChEBI" id="CHEBI:58189"/>
        <dbReference type="ChEBI" id="CHEBI:133980"/>
    </reaction>
</comment>
<comment type="function">
    <text evidence="10">Bifunctional enzyme that catalyzes the GTP-dependent successive addition of multiple gamma-linked L-glutamates to the L-lactyl phosphodiester of 7,8-didemethyl-8-hydroxy-5-deazariboflavin (F420-0) to form polyglutamated F420 derivatives, and the FMNH2-dependent reduction of dehydro-F420-0 to form F420-0.</text>
</comment>
<evidence type="ECO:0000256" key="5">
    <source>
        <dbReference type="ARBA" id="ARBA00022958"/>
    </source>
</evidence>
<evidence type="ECO:0000256" key="7">
    <source>
        <dbReference type="ARBA" id="ARBA00023134"/>
    </source>
</evidence>
<feature type="binding site" evidence="10">
    <location>
        <position position="157"/>
    </location>
    <ligand>
        <name>a divalent metal cation</name>
        <dbReference type="ChEBI" id="CHEBI:60240"/>
        <label>2</label>
    </ligand>
</feature>
<keyword evidence="5 10" id="KW-0630">Potassium</keyword>
<comment type="cofactor">
    <cofactor evidence="10">
        <name>K(+)</name>
        <dbReference type="ChEBI" id="CHEBI:29103"/>
    </cofactor>
    <text evidence="10">Monovalent cation. The ion could be potassium.</text>
</comment>
<feature type="domain" description="Coenzyme F420:L-glutamate ligase-like" evidence="12">
    <location>
        <begin position="26"/>
        <end position="225"/>
    </location>
</feature>
<accession>A0A1A3MQM4</accession>
<keyword evidence="4 10" id="KW-0460">Magnesium</keyword>
<dbReference type="GO" id="GO:0046872">
    <property type="term" value="F:metal ion binding"/>
    <property type="evidence" value="ECO:0007669"/>
    <property type="project" value="UniProtKB-KW"/>
</dbReference>
<sequence>MTGPHLPPTGEHGSAAAVEILPVAALPEFRPGDNLAAALSTAAPWLRDGDVVVVTSKVVSKCEGRLVTAPEDEEERDRLRRKLVEDEAVRVLARKERTLITENRLGLVQAAAGVDGSNVGRAELALLPVDPDASAAALRAGIRERLGVTVAVVITDTMGRAWRNGQIDAAIGTAGLTVLHNYSGAVDQHGNPLVVTEIAVADEIAAAADLVKGKLTAVPVAVVRGLDPVDDGSTARQLVRAGEEDLFWLGTAEALDLGRRQAQLLRRSVRRFSDEPVPPGLVEDAVAEALTAPAPHHTRPVRFVWLQTVELRTRLLDRMKDKWRSDLRGDGRPADAVERRVARGQILYDATEVIIPMLVPDGVHSYPDVARTEAEHTMFTVAVGAAVQALLVALAVRGVGSCWIGSTIFAADLVRQELGLPADWQPLGAIAIGYAAEPTGLRDPVPVEDLLIRR</sequence>
<feature type="region of interest" description="Dehydro-coenzyme F420-0 reductase" evidence="10">
    <location>
        <begin position="251"/>
        <end position="454"/>
    </location>
</feature>
<dbReference type="EC" id="6.3.2.31" evidence="10"/>
<feature type="binding site" evidence="10">
    <location>
        <position position="405"/>
    </location>
    <ligand>
        <name>FMN</name>
        <dbReference type="ChEBI" id="CHEBI:58210"/>
    </ligand>
</feature>
<feature type="domain" description="Nitroreductase" evidence="11">
    <location>
        <begin position="266"/>
        <end position="434"/>
    </location>
</feature>
<evidence type="ECO:0000256" key="8">
    <source>
        <dbReference type="ARBA" id="ARBA00023211"/>
    </source>
</evidence>
<dbReference type="Pfam" id="PF01996">
    <property type="entry name" value="F420_ligase"/>
    <property type="match status" value="1"/>
</dbReference>
<dbReference type="CDD" id="cd20607">
    <property type="entry name" value="FbiB_C-like"/>
    <property type="match status" value="1"/>
</dbReference>
<dbReference type="AlphaFoldDB" id="A0A1A3MQM4"/>
<dbReference type="InterPro" id="IPR002847">
    <property type="entry name" value="F420-0_gamma-glut_ligase-dom"/>
</dbReference>
<comment type="caution">
    <text evidence="13">The sequence shown here is derived from an EMBL/GenBank/DDBJ whole genome shotgun (WGS) entry which is preliminary data.</text>
</comment>
<dbReference type="Gene3D" id="3.90.1660.10">
    <property type="entry name" value="CofE-like domain"/>
    <property type="match status" value="1"/>
</dbReference>
<feature type="binding site" evidence="10">
    <location>
        <position position="61"/>
    </location>
    <ligand>
        <name>GTP</name>
        <dbReference type="ChEBI" id="CHEBI:37565"/>
    </ligand>
</feature>
<gene>
    <name evidence="10" type="primary">fbiB</name>
    <name evidence="13" type="ORF">A5636_12920</name>
</gene>
<keyword evidence="7 10" id="KW-0342">GTP-binding</keyword>
<evidence type="ECO:0000256" key="1">
    <source>
        <dbReference type="ARBA" id="ARBA00022598"/>
    </source>
</evidence>
<evidence type="ECO:0000256" key="4">
    <source>
        <dbReference type="ARBA" id="ARBA00022842"/>
    </source>
</evidence>
<keyword evidence="2 10" id="KW-0479">Metal-binding</keyword>
<keyword evidence="8 10" id="KW-0464">Manganese</keyword>
<evidence type="ECO:0000256" key="9">
    <source>
        <dbReference type="ARBA" id="ARBA00023268"/>
    </source>
</evidence>
<evidence type="ECO:0000256" key="2">
    <source>
        <dbReference type="ARBA" id="ARBA00022723"/>
    </source>
</evidence>
<dbReference type="EMBL" id="LZLQ01000134">
    <property type="protein sequence ID" value="OBK11811.1"/>
    <property type="molecule type" value="Genomic_DNA"/>
</dbReference>
<evidence type="ECO:0000313" key="14">
    <source>
        <dbReference type="Proteomes" id="UP000093629"/>
    </source>
</evidence>
<evidence type="ECO:0000256" key="10">
    <source>
        <dbReference type="HAMAP-Rule" id="MF_01259"/>
    </source>
</evidence>
<dbReference type="SUPFAM" id="SSF55469">
    <property type="entry name" value="FMN-dependent nitroreductase-like"/>
    <property type="match status" value="1"/>
</dbReference>
<evidence type="ECO:0000256" key="6">
    <source>
        <dbReference type="ARBA" id="ARBA00023002"/>
    </source>
</evidence>
<dbReference type="InterPro" id="IPR019943">
    <property type="entry name" value="F420_FbiB_C"/>
</dbReference>
<keyword evidence="6 10" id="KW-0560">Oxidoreductase</keyword>
<name>A0A1A3MQM4_MYCAS</name>
<keyword evidence="1 10" id="KW-0436">Ligase</keyword>
<dbReference type="Gene3D" id="3.40.109.10">
    <property type="entry name" value="NADH Oxidase"/>
    <property type="match status" value="1"/>
</dbReference>
<dbReference type="Gene3D" id="3.30.1330.100">
    <property type="entry name" value="CofE-like"/>
    <property type="match status" value="1"/>
</dbReference>
<feature type="binding site" evidence="10">
    <location>
        <position position="294"/>
    </location>
    <ligand>
        <name>FMN</name>
        <dbReference type="ChEBI" id="CHEBI:58210"/>
    </ligand>
</feature>
<dbReference type="PANTHER" id="PTHR47917:SF1">
    <property type="entry name" value="COENZYME F420:L-GLUTAMATE LIGASE"/>
    <property type="match status" value="1"/>
</dbReference>
<evidence type="ECO:0000313" key="13">
    <source>
        <dbReference type="EMBL" id="OBK11811.1"/>
    </source>
</evidence>
<reference evidence="14" key="1">
    <citation type="submission" date="2016-06" db="EMBL/GenBank/DDBJ databases">
        <authorList>
            <person name="Sutton G."/>
            <person name="Brinkac L."/>
            <person name="Sanka R."/>
            <person name="Adams M."/>
            <person name="Lau E."/>
            <person name="Garcia-Basteiro A."/>
            <person name="Lopez-Varela E."/>
            <person name="Palencia S."/>
        </authorList>
    </citation>
    <scope>NUCLEOTIDE SEQUENCE [LARGE SCALE GENOMIC DNA]</scope>
    <source>
        <strain evidence="14">1245139.5</strain>
    </source>
</reference>
<dbReference type="Pfam" id="PF00881">
    <property type="entry name" value="Nitroreductase"/>
    <property type="match status" value="1"/>
</dbReference>
<dbReference type="InterPro" id="IPR008225">
    <property type="entry name" value="F420-0_g-glutamyl_ligase"/>
</dbReference>